<dbReference type="AlphaFoldDB" id="A0A520MFQ7"/>
<feature type="domain" description="Flagellar motor switch protein FliN-like C-terminal" evidence="9">
    <location>
        <begin position="35"/>
        <end position="104"/>
    </location>
</feature>
<organism evidence="10 11">
    <name type="scientific">SAR92 clade bacterium</name>
    <dbReference type="NCBI Taxonomy" id="2315479"/>
    <lineage>
        <taxon>Bacteria</taxon>
        <taxon>Pseudomonadati</taxon>
        <taxon>Pseudomonadota</taxon>
        <taxon>Gammaproteobacteria</taxon>
        <taxon>Cellvibrionales</taxon>
        <taxon>Porticoccaceae</taxon>
        <taxon>SAR92 clade</taxon>
    </lineage>
</organism>
<dbReference type="Proteomes" id="UP000315889">
    <property type="component" value="Unassembled WGS sequence"/>
</dbReference>
<evidence type="ECO:0000259" key="9">
    <source>
        <dbReference type="Pfam" id="PF01052"/>
    </source>
</evidence>
<dbReference type="InterPro" id="IPR051469">
    <property type="entry name" value="FliN/MopA/SpaO"/>
</dbReference>
<comment type="function">
    <text evidence="7">FliN is one of three proteins (FliG, FliN, FliM) that form the rotor-mounted switch complex (C ring), located at the base of the basal body. This complex interacts with the CheY and CheZ chemotaxis proteins, in addition to contacting components of the motor that determine the direction of flagellar rotation.</text>
</comment>
<dbReference type="PANTHER" id="PTHR43484:SF1">
    <property type="entry name" value="FLAGELLAR MOTOR SWITCH PROTEIN FLIN"/>
    <property type="match status" value="1"/>
</dbReference>
<evidence type="ECO:0000256" key="6">
    <source>
        <dbReference type="ARBA" id="ARBA00023136"/>
    </source>
</evidence>
<name>A0A520MFQ7_9GAMM</name>
<dbReference type="EMBL" id="SHBP01000006">
    <property type="protein sequence ID" value="RZO20068.1"/>
    <property type="molecule type" value="Genomic_DNA"/>
</dbReference>
<dbReference type="Pfam" id="PF01052">
    <property type="entry name" value="FliMN_C"/>
    <property type="match status" value="1"/>
</dbReference>
<evidence type="ECO:0000256" key="5">
    <source>
        <dbReference type="ARBA" id="ARBA00022779"/>
    </source>
</evidence>
<keyword evidence="4 7" id="KW-0145">Chemotaxis</keyword>
<dbReference type="GO" id="GO:0005886">
    <property type="term" value="C:plasma membrane"/>
    <property type="evidence" value="ECO:0007669"/>
    <property type="project" value="UniProtKB-SubCell"/>
</dbReference>
<keyword evidence="10" id="KW-0282">Flagellum</keyword>
<proteinExistence type="inferred from homology"/>
<dbReference type="Gene3D" id="2.30.330.10">
    <property type="entry name" value="SpoA-like"/>
    <property type="match status" value="1"/>
</dbReference>
<reference evidence="10 11" key="1">
    <citation type="submission" date="2019-02" db="EMBL/GenBank/DDBJ databases">
        <title>Prokaryotic population dynamics and viral predation in marine succession experiment using metagenomics: the confinement effect.</title>
        <authorList>
            <person name="Haro-Moreno J.M."/>
            <person name="Rodriguez-Valera F."/>
            <person name="Lopez-Perez M."/>
        </authorList>
    </citation>
    <scope>NUCLEOTIDE SEQUENCE [LARGE SCALE GENOMIC DNA]</scope>
    <source>
        <strain evidence="10">MED-G170</strain>
    </source>
</reference>
<keyword evidence="5 7" id="KW-0283">Flagellar rotation</keyword>
<dbReference type="GO" id="GO:0009425">
    <property type="term" value="C:bacterial-type flagellum basal body"/>
    <property type="evidence" value="ECO:0007669"/>
    <property type="project" value="UniProtKB-SubCell"/>
</dbReference>
<comment type="subcellular location">
    <subcellularLocation>
        <location evidence="7">Cell membrane</location>
        <topology evidence="7">Peripheral membrane protein</topology>
        <orientation evidence="7">Cytoplasmic side</orientation>
    </subcellularLocation>
    <subcellularLocation>
        <location evidence="7">Bacterial flagellum basal body</location>
    </subcellularLocation>
</comment>
<evidence type="ECO:0000256" key="7">
    <source>
        <dbReference type="RuleBase" id="RU362074"/>
    </source>
</evidence>
<comment type="similarity">
    <text evidence="1 7">Belongs to the FliN/MopA/SpaO family.</text>
</comment>
<dbReference type="InterPro" id="IPR001543">
    <property type="entry name" value="FliN-like_C"/>
</dbReference>
<dbReference type="InterPro" id="IPR001172">
    <property type="entry name" value="FliN_T3SS_HrcQb"/>
</dbReference>
<keyword evidence="3 7" id="KW-1003">Cell membrane</keyword>
<protein>
    <recommendedName>
        <fullName evidence="2 7">Flagellar motor switch protein FliN</fullName>
    </recommendedName>
</protein>
<dbReference type="GO" id="GO:0006935">
    <property type="term" value="P:chemotaxis"/>
    <property type="evidence" value="ECO:0007669"/>
    <property type="project" value="UniProtKB-KW"/>
</dbReference>
<evidence type="ECO:0000256" key="1">
    <source>
        <dbReference type="ARBA" id="ARBA00009226"/>
    </source>
</evidence>
<dbReference type="SUPFAM" id="SSF101801">
    <property type="entry name" value="Surface presentation of antigens (SPOA)"/>
    <property type="match status" value="1"/>
</dbReference>
<evidence type="ECO:0000313" key="11">
    <source>
        <dbReference type="Proteomes" id="UP000315889"/>
    </source>
</evidence>
<keyword evidence="10" id="KW-0966">Cell projection</keyword>
<keyword evidence="10" id="KW-0969">Cilium</keyword>
<keyword evidence="6 7" id="KW-0472">Membrane</keyword>
<dbReference type="GO" id="GO:0003774">
    <property type="term" value="F:cytoskeletal motor activity"/>
    <property type="evidence" value="ECO:0007669"/>
    <property type="project" value="UniProtKB-UniRule"/>
</dbReference>
<dbReference type="InterPro" id="IPR012826">
    <property type="entry name" value="FliN"/>
</dbReference>
<evidence type="ECO:0000256" key="3">
    <source>
        <dbReference type="ARBA" id="ARBA00022475"/>
    </source>
</evidence>
<dbReference type="PRINTS" id="PR00956">
    <property type="entry name" value="FLGMOTORFLIN"/>
</dbReference>
<dbReference type="NCBIfam" id="TIGR02480">
    <property type="entry name" value="fliN"/>
    <property type="match status" value="1"/>
</dbReference>
<evidence type="ECO:0000313" key="10">
    <source>
        <dbReference type="EMBL" id="RZO20068.1"/>
    </source>
</evidence>
<feature type="region of interest" description="Disordered" evidence="8">
    <location>
        <begin position="1"/>
        <end position="23"/>
    </location>
</feature>
<keyword evidence="7" id="KW-0975">Bacterial flagellum</keyword>
<gene>
    <name evidence="10" type="primary">fliN</name>
    <name evidence="10" type="ORF">EVB03_05580</name>
</gene>
<sequence length="113" mass="12235">MEDKEVNLVDQADQASDSESLLEETNKSKIDADVLQNIAVTLSLEVGRTSLKIRDIMSLSQGSVVELSKLAGEPLDLLVNNTRVAQGEVVLVGDRYGVKLTNVVPASERVKNL</sequence>
<evidence type="ECO:0000256" key="8">
    <source>
        <dbReference type="SAM" id="MobiDB-lite"/>
    </source>
</evidence>
<evidence type="ECO:0000256" key="2">
    <source>
        <dbReference type="ARBA" id="ARBA00021897"/>
    </source>
</evidence>
<evidence type="ECO:0000256" key="4">
    <source>
        <dbReference type="ARBA" id="ARBA00022500"/>
    </source>
</evidence>
<accession>A0A520MFQ7</accession>
<comment type="caution">
    <text evidence="10">The sequence shown here is derived from an EMBL/GenBank/DDBJ whole genome shotgun (WGS) entry which is preliminary data.</text>
</comment>
<dbReference type="PANTHER" id="PTHR43484">
    <property type="match status" value="1"/>
</dbReference>
<dbReference type="InterPro" id="IPR036429">
    <property type="entry name" value="SpoA-like_sf"/>
</dbReference>
<dbReference type="GO" id="GO:0071973">
    <property type="term" value="P:bacterial-type flagellum-dependent cell motility"/>
    <property type="evidence" value="ECO:0007669"/>
    <property type="project" value="UniProtKB-UniRule"/>
</dbReference>